<sequence length="46" mass="5330">MQHPYNSVYSKLLSQYQSQVIKTEEENEYSLAVVEDLLSCSDLFVT</sequence>
<dbReference type="EMBL" id="CP021056">
    <property type="protein sequence ID" value="QXE22519.1"/>
    <property type="molecule type" value="Genomic_DNA"/>
</dbReference>
<dbReference type="Proteomes" id="UP000683511">
    <property type="component" value="Chromosome"/>
</dbReference>
<protein>
    <submittedName>
        <fullName evidence="1">Uncharacterized protein</fullName>
    </submittedName>
</protein>
<reference evidence="1" key="1">
    <citation type="submission" date="2017-04" db="EMBL/GenBank/DDBJ databases">
        <title>Genome deletions in a multicellular cyanobacterial endosymbiont for morphological adaptation in marine diatoms.</title>
        <authorList>
            <person name="Wang Y."/>
            <person name="Gao H."/>
            <person name="Li R."/>
            <person name="Xu X."/>
        </authorList>
    </citation>
    <scope>NUCLEOTIDE SEQUENCE</scope>
    <source>
        <strain evidence="1">FACHB 800</strain>
    </source>
</reference>
<dbReference type="AlphaFoldDB" id="A0A975T5I4"/>
<keyword evidence="2" id="KW-1185">Reference proteome</keyword>
<evidence type="ECO:0000313" key="2">
    <source>
        <dbReference type="Proteomes" id="UP000683511"/>
    </source>
</evidence>
<evidence type="ECO:0000313" key="1">
    <source>
        <dbReference type="EMBL" id="QXE22519.1"/>
    </source>
</evidence>
<dbReference type="KEGG" id="rsin:B6N60_01202"/>
<name>A0A975T5I4_9NOST</name>
<accession>A0A975T5I4</accession>
<gene>
    <name evidence="1" type="ORF">B6N60_01202</name>
</gene>
<proteinExistence type="predicted"/>
<dbReference type="RefSeq" id="WP_242034135.1">
    <property type="nucleotide sequence ID" value="NZ_CP021056.1"/>
</dbReference>
<organism evidence="1 2">
    <name type="scientific">Richelia sinica FACHB-800</name>
    <dbReference type="NCBI Taxonomy" id="1357546"/>
    <lineage>
        <taxon>Bacteria</taxon>
        <taxon>Bacillati</taxon>
        <taxon>Cyanobacteriota</taxon>
        <taxon>Cyanophyceae</taxon>
        <taxon>Nostocales</taxon>
        <taxon>Nostocaceae</taxon>
        <taxon>Richelia</taxon>
    </lineage>
</organism>